<evidence type="ECO:0000313" key="1">
    <source>
        <dbReference type="EMBL" id="MCH5600248.1"/>
    </source>
</evidence>
<protein>
    <recommendedName>
        <fullName evidence="3">Multidrug transporter</fullName>
    </recommendedName>
</protein>
<dbReference type="Proteomes" id="UP001202248">
    <property type="component" value="Unassembled WGS sequence"/>
</dbReference>
<dbReference type="InterPro" id="IPR011050">
    <property type="entry name" value="Pectin_lyase_fold/virulence"/>
</dbReference>
<name>A0ABS9SPB4_9BACT</name>
<reference evidence="1 2" key="1">
    <citation type="submission" date="2022-02" db="EMBL/GenBank/DDBJ databases">
        <authorList>
            <person name="Min J."/>
        </authorList>
    </citation>
    <scope>NUCLEOTIDE SEQUENCE [LARGE SCALE GENOMIC DNA]</scope>
    <source>
        <strain evidence="1 2">GR10-1</strain>
    </source>
</reference>
<organism evidence="1 2">
    <name type="scientific">Niabella ginsengisoli</name>
    <dbReference type="NCBI Taxonomy" id="522298"/>
    <lineage>
        <taxon>Bacteria</taxon>
        <taxon>Pseudomonadati</taxon>
        <taxon>Bacteroidota</taxon>
        <taxon>Chitinophagia</taxon>
        <taxon>Chitinophagales</taxon>
        <taxon>Chitinophagaceae</taxon>
        <taxon>Niabella</taxon>
    </lineage>
</organism>
<keyword evidence="2" id="KW-1185">Reference proteome</keyword>
<dbReference type="PANTHER" id="PTHR41339">
    <property type="entry name" value="LIPL48"/>
    <property type="match status" value="1"/>
</dbReference>
<evidence type="ECO:0008006" key="3">
    <source>
        <dbReference type="Google" id="ProtNLM"/>
    </source>
</evidence>
<dbReference type="PANTHER" id="PTHR41339:SF1">
    <property type="entry name" value="SECRETED PROTEIN"/>
    <property type="match status" value="1"/>
</dbReference>
<dbReference type="PROSITE" id="PS51257">
    <property type="entry name" value="PROKAR_LIPOPROTEIN"/>
    <property type="match status" value="1"/>
</dbReference>
<dbReference type="SUPFAM" id="SSF51126">
    <property type="entry name" value="Pectin lyase-like"/>
    <property type="match status" value="1"/>
</dbReference>
<accession>A0ABS9SPB4</accession>
<dbReference type="EMBL" id="JAKWBL010000004">
    <property type="protein sequence ID" value="MCH5600248.1"/>
    <property type="molecule type" value="Genomic_DNA"/>
</dbReference>
<sequence>MKQIFLSVAVAALFLTSCGKDDDPITETPTEENLSGDLSTERTLNANTTYTLTGSLKVKNGGKLRIPAGTVIKAEKGFDKYILVEQGGQIFVNGTAEKPVKMTSAAATPAPGDWGGLVINGKAKISGAAGQTPTGTTEIDPTVPYGGGDDADNSGVIEYLTLEFTGSKSSADIEHNGLTLNGVGSGTKIENVYIPYSADDGVEFFGGAVNVKNILVVNSDDDMFDATQGWRGTLDNAYGVWQVNTIDPTGKSVPFTSNEADPRGAELDGNLDGNTPADINQSNFKFQNITIVNKSAFPMQDAVKVRRGATAAITNLLVKGTTCTDLIDLTDGKGTGNIATNISFKKDITVSGTEINLGTAIGATVTANAANTGASSSSFGWTGFSDF</sequence>
<gene>
    <name evidence="1" type="ORF">MKP09_21155</name>
</gene>
<dbReference type="RefSeq" id="WP_240832254.1">
    <property type="nucleotide sequence ID" value="NZ_JAKWBL010000004.1"/>
</dbReference>
<proteinExistence type="predicted"/>
<evidence type="ECO:0000313" key="2">
    <source>
        <dbReference type="Proteomes" id="UP001202248"/>
    </source>
</evidence>
<comment type="caution">
    <text evidence="1">The sequence shown here is derived from an EMBL/GenBank/DDBJ whole genome shotgun (WGS) entry which is preliminary data.</text>
</comment>